<dbReference type="HOGENOM" id="CLU_675711_0_0_0"/>
<dbReference type="SMART" id="SM00388">
    <property type="entry name" value="HisKA"/>
    <property type="match status" value="1"/>
</dbReference>
<dbReference type="InterPro" id="IPR036890">
    <property type="entry name" value="HATPase_C_sf"/>
</dbReference>
<keyword evidence="3" id="KW-0597">Phosphoprotein</keyword>
<keyword evidence="5" id="KW-0418">Kinase</keyword>
<keyword evidence="8" id="KW-1185">Reference proteome</keyword>
<dbReference type="EC" id="2.7.13.3" evidence="2"/>
<gene>
    <name evidence="7" type="ORF">J421_2500</name>
</gene>
<evidence type="ECO:0000256" key="2">
    <source>
        <dbReference type="ARBA" id="ARBA00012438"/>
    </source>
</evidence>
<dbReference type="Pfam" id="PF02518">
    <property type="entry name" value="HATPase_c"/>
    <property type="match status" value="1"/>
</dbReference>
<dbReference type="Gene3D" id="3.30.565.10">
    <property type="entry name" value="Histidine kinase-like ATPase, C-terminal domain"/>
    <property type="match status" value="1"/>
</dbReference>
<dbReference type="CDD" id="cd00082">
    <property type="entry name" value="HisKA"/>
    <property type="match status" value="1"/>
</dbReference>
<dbReference type="GO" id="GO:0009927">
    <property type="term" value="F:histidine phosphotransfer kinase activity"/>
    <property type="evidence" value="ECO:0007669"/>
    <property type="project" value="TreeGrafter"/>
</dbReference>
<dbReference type="GO" id="GO:0005886">
    <property type="term" value="C:plasma membrane"/>
    <property type="evidence" value="ECO:0007669"/>
    <property type="project" value="TreeGrafter"/>
</dbReference>
<organism evidence="7 8">
    <name type="scientific">Gemmatirosa kalamazoonensis</name>
    <dbReference type="NCBI Taxonomy" id="861299"/>
    <lineage>
        <taxon>Bacteria</taxon>
        <taxon>Pseudomonadati</taxon>
        <taxon>Gemmatimonadota</taxon>
        <taxon>Gemmatimonadia</taxon>
        <taxon>Gemmatimonadales</taxon>
        <taxon>Gemmatimonadaceae</taxon>
        <taxon>Gemmatirosa</taxon>
    </lineage>
</organism>
<dbReference type="PRINTS" id="PR00344">
    <property type="entry name" value="BCTRLSENSOR"/>
</dbReference>
<evidence type="ECO:0000259" key="6">
    <source>
        <dbReference type="PROSITE" id="PS50109"/>
    </source>
</evidence>
<dbReference type="PANTHER" id="PTHR43047">
    <property type="entry name" value="TWO-COMPONENT HISTIDINE PROTEIN KINASE"/>
    <property type="match status" value="1"/>
</dbReference>
<feature type="domain" description="Histidine kinase" evidence="6">
    <location>
        <begin position="181"/>
        <end position="401"/>
    </location>
</feature>
<sequence length="407" mass="43407">MSRPPLRLVSEPVLDAHPLTTSDAPLLPSREAAGAGADIWEELDRAAAWVQDEMTDGRLAVVPGPALDGAARERARRALRLLCVAARATWATLDVPGSPAPLRREDLPATVPATALVRAMRQRLTTQTVEARSRGLPAADPADVLRALLALERVETALEEDGVRTAMGQLTGATAMELLVEVAHDMRSPLGSILFLVERLRRPALGVDPRPPAEDRTLALVYGAAFGLSAMVSDVMELARGGDRLAAGEPAPLVLTDVVEAVASIAAPLAEEKGILLEMPELPREVRIGHGAALHRVLVNLVTNALKFTPAGRVSLRVEARSRTRVAFSVEDTGRGIPRSVLAQLFQTFRRRAARDDYAFSSAGLGLAICQKLLSAMDSELQVESEEGVGTTFRFELELPPAGPAAA</sequence>
<dbReference type="GO" id="GO:0005524">
    <property type="term" value="F:ATP binding"/>
    <property type="evidence" value="ECO:0007669"/>
    <property type="project" value="UniProtKB-KW"/>
</dbReference>
<dbReference type="InterPro" id="IPR004358">
    <property type="entry name" value="Sig_transdc_His_kin-like_C"/>
</dbReference>
<dbReference type="PROSITE" id="PS50109">
    <property type="entry name" value="HIS_KIN"/>
    <property type="match status" value="1"/>
</dbReference>
<dbReference type="SMART" id="SM00387">
    <property type="entry name" value="HATPase_c"/>
    <property type="match status" value="1"/>
</dbReference>
<dbReference type="KEGG" id="gba:J421_2500"/>
<dbReference type="GO" id="GO:0000155">
    <property type="term" value="F:phosphorelay sensor kinase activity"/>
    <property type="evidence" value="ECO:0007669"/>
    <property type="project" value="InterPro"/>
</dbReference>
<dbReference type="PANTHER" id="PTHR43047:SF72">
    <property type="entry name" value="OSMOSENSING HISTIDINE PROTEIN KINASE SLN1"/>
    <property type="match status" value="1"/>
</dbReference>
<dbReference type="InterPro" id="IPR003661">
    <property type="entry name" value="HisK_dim/P_dom"/>
</dbReference>
<dbReference type="SUPFAM" id="SSF47384">
    <property type="entry name" value="Homodimeric domain of signal transducing histidine kinase"/>
    <property type="match status" value="1"/>
</dbReference>
<evidence type="ECO:0000256" key="1">
    <source>
        <dbReference type="ARBA" id="ARBA00000085"/>
    </source>
</evidence>
<dbReference type="InterPro" id="IPR003594">
    <property type="entry name" value="HATPase_dom"/>
</dbReference>
<evidence type="ECO:0000313" key="8">
    <source>
        <dbReference type="Proteomes" id="UP000019151"/>
    </source>
</evidence>
<keyword evidence="7" id="KW-0547">Nucleotide-binding</keyword>
<evidence type="ECO:0000256" key="3">
    <source>
        <dbReference type="ARBA" id="ARBA00022553"/>
    </source>
</evidence>
<name>W0RHX8_9BACT</name>
<comment type="catalytic activity">
    <reaction evidence="1">
        <text>ATP + protein L-histidine = ADP + protein N-phospho-L-histidine.</text>
        <dbReference type="EC" id="2.7.13.3"/>
    </reaction>
</comment>
<protein>
    <recommendedName>
        <fullName evidence="2">histidine kinase</fullName>
        <ecNumber evidence="2">2.7.13.3</ecNumber>
    </recommendedName>
</protein>
<evidence type="ECO:0000256" key="5">
    <source>
        <dbReference type="ARBA" id="ARBA00022777"/>
    </source>
</evidence>
<proteinExistence type="predicted"/>
<keyword evidence="7" id="KW-0067">ATP-binding</keyword>
<reference evidence="7 8" key="1">
    <citation type="journal article" date="2014" name="Genome Announc.">
        <title>Genome Sequence and Methylome of Soil Bacterium Gemmatirosa kalamazoonensis KBS708T, a Member of the Rarely Cultivated Gemmatimonadetes Phylum.</title>
        <authorList>
            <person name="Debruyn J.M."/>
            <person name="Radosevich M."/>
            <person name="Wommack K.E."/>
            <person name="Polson S.W."/>
            <person name="Hauser L.J."/>
            <person name="Fawaz M.N."/>
            <person name="Korlach J."/>
            <person name="Tsai Y.C."/>
        </authorList>
    </citation>
    <scope>NUCLEOTIDE SEQUENCE [LARGE SCALE GENOMIC DNA]</scope>
    <source>
        <strain evidence="7 8">KBS708</strain>
    </source>
</reference>
<dbReference type="InParanoid" id="W0RHX8"/>
<dbReference type="eggNOG" id="COG0642">
    <property type="taxonomic scope" value="Bacteria"/>
</dbReference>
<dbReference type="SUPFAM" id="SSF55874">
    <property type="entry name" value="ATPase domain of HSP90 chaperone/DNA topoisomerase II/histidine kinase"/>
    <property type="match status" value="1"/>
</dbReference>
<dbReference type="InterPro" id="IPR005467">
    <property type="entry name" value="His_kinase_dom"/>
</dbReference>
<dbReference type="Gene3D" id="1.10.287.130">
    <property type="match status" value="1"/>
</dbReference>
<evidence type="ECO:0000256" key="4">
    <source>
        <dbReference type="ARBA" id="ARBA00022679"/>
    </source>
</evidence>
<dbReference type="AlphaFoldDB" id="W0RHX8"/>
<evidence type="ECO:0000313" key="7">
    <source>
        <dbReference type="EMBL" id="AHG90037.1"/>
    </source>
</evidence>
<dbReference type="STRING" id="861299.J421_2500"/>
<keyword evidence="4" id="KW-0808">Transferase</keyword>
<dbReference type="Proteomes" id="UP000019151">
    <property type="component" value="Chromosome"/>
</dbReference>
<dbReference type="EMBL" id="CP007128">
    <property type="protein sequence ID" value="AHG90037.1"/>
    <property type="molecule type" value="Genomic_DNA"/>
</dbReference>
<dbReference type="OrthoDB" id="9809766at2"/>
<accession>W0RHX8</accession>
<dbReference type="RefSeq" id="WP_025411512.1">
    <property type="nucleotide sequence ID" value="NZ_CP007128.1"/>
</dbReference>
<dbReference type="InterPro" id="IPR036097">
    <property type="entry name" value="HisK_dim/P_sf"/>
</dbReference>